<dbReference type="Proteomes" id="UP001501496">
    <property type="component" value="Unassembled WGS sequence"/>
</dbReference>
<proteinExistence type="predicted"/>
<evidence type="ECO:0000259" key="1">
    <source>
        <dbReference type="Pfam" id="PF10469"/>
    </source>
</evidence>
<sequence>MATKKKKKLSYKYQVVNLKEHYSKLYKESVKNIASGKYEIDNLIDSKSDKRFGITLLARPSNEVKAKIEKLNLELKKVEPNQYYYPKSDIHITIMSIISCYDGFNIENIELPKYIELIKKCIPNKNNIKISFKGLTASNSCIMLQGFMNNNVLNDIRDNLRFEFKKSELEQSLDKRYSIQTAHSTIVRFKNHLNEKESFLKIIDKYADFDFGTFEIKKIELVYNDWYQKKELVKKLHEFKIQ</sequence>
<protein>
    <recommendedName>
        <fullName evidence="1">A-kinase anchor protein 7-like phosphoesterase domain-containing protein</fullName>
    </recommendedName>
</protein>
<dbReference type="RefSeq" id="WP_344789529.1">
    <property type="nucleotide sequence ID" value="NZ_BAABCA010000008.1"/>
</dbReference>
<gene>
    <name evidence="2" type="ORF">GCM10022291_33620</name>
</gene>
<evidence type="ECO:0000313" key="2">
    <source>
        <dbReference type="EMBL" id="GAA4239414.1"/>
    </source>
</evidence>
<evidence type="ECO:0000313" key="3">
    <source>
        <dbReference type="Proteomes" id="UP001501496"/>
    </source>
</evidence>
<comment type="caution">
    <text evidence="2">The sequence shown here is derived from an EMBL/GenBank/DDBJ whole genome shotgun (WGS) entry which is preliminary data.</text>
</comment>
<feature type="domain" description="A-kinase anchor protein 7-like phosphoesterase" evidence="1">
    <location>
        <begin position="62"/>
        <end position="222"/>
    </location>
</feature>
<organism evidence="2 3">
    <name type="scientific">Postechiella marina</name>
    <dbReference type="NCBI Taxonomy" id="943941"/>
    <lineage>
        <taxon>Bacteria</taxon>
        <taxon>Pseudomonadati</taxon>
        <taxon>Bacteroidota</taxon>
        <taxon>Flavobacteriia</taxon>
        <taxon>Flavobacteriales</taxon>
        <taxon>Flavobacteriaceae</taxon>
        <taxon>Postechiella</taxon>
    </lineage>
</organism>
<reference evidence="3" key="1">
    <citation type="journal article" date="2019" name="Int. J. Syst. Evol. Microbiol.">
        <title>The Global Catalogue of Microorganisms (GCM) 10K type strain sequencing project: providing services to taxonomists for standard genome sequencing and annotation.</title>
        <authorList>
            <consortium name="The Broad Institute Genomics Platform"/>
            <consortium name="The Broad Institute Genome Sequencing Center for Infectious Disease"/>
            <person name="Wu L."/>
            <person name="Ma J."/>
        </authorList>
    </citation>
    <scope>NUCLEOTIDE SEQUENCE [LARGE SCALE GENOMIC DNA]</scope>
    <source>
        <strain evidence="3">JCM 17630</strain>
    </source>
</reference>
<name>A0ABP8CHS5_9FLAO</name>
<dbReference type="EMBL" id="BAABCA010000008">
    <property type="protein sequence ID" value="GAA4239414.1"/>
    <property type="molecule type" value="Genomic_DNA"/>
</dbReference>
<accession>A0ABP8CHS5</accession>
<dbReference type="Pfam" id="PF10469">
    <property type="entry name" value="AKAP7_NLS"/>
    <property type="match status" value="1"/>
</dbReference>
<dbReference type="InterPro" id="IPR019510">
    <property type="entry name" value="AKAP7-like_phosphoesterase"/>
</dbReference>
<dbReference type="Gene3D" id="3.90.1140.10">
    <property type="entry name" value="Cyclic phosphodiesterase"/>
    <property type="match status" value="1"/>
</dbReference>
<keyword evidence="3" id="KW-1185">Reference proteome</keyword>
<dbReference type="SUPFAM" id="SSF55144">
    <property type="entry name" value="LigT-like"/>
    <property type="match status" value="1"/>
</dbReference>
<dbReference type="InterPro" id="IPR009097">
    <property type="entry name" value="Cyclic_Pdiesterase"/>
</dbReference>